<dbReference type="Proteomes" id="UP000748531">
    <property type="component" value="Unassembled WGS sequence"/>
</dbReference>
<organism evidence="10 11">
    <name type="scientific">Paragonimus heterotremus</name>
    <dbReference type="NCBI Taxonomy" id="100268"/>
    <lineage>
        <taxon>Eukaryota</taxon>
        <taxon>Metazoa</taxon>
        <taxon>Spiralia</taxon>
        <taxon>Lophotrochozoa</taxon>
        <taxon>Platyhelminthes</taxon>
        <taxon>Trematoda</taxon>
        <taxon>Digenea</taxon>
        <taxon>Plagiorchiida</taxon>
        <taxon>Troglotremata</taxon>
        <taxon>Troglotrematidae</taxon>
        <taxon>Paragonimus</taxon>
    </lineage>
</organism>
<dbReference type="Gene3D" id="2.130.10.120">
    <property type="entry name" value="Prolyl oligopeptidase, N-terminal domain"/>
    <property type="match status" value="1"/>
</dbReference>
<reference evidence="10" key="1">
    <citation type="submission" date="2019-05" db="EMBL/GenBank/DDBJ databases">
        <title>Annotation for the trematode Paragonimus heterotremus.</title>
        <authorList>
            <person name="Choi Y.-J."/>
        </authorList>
    </citation>
    <scope>NUCLEOTIDE SEQUENCE</scope>
    <source>
        <strain evidence="10">LC</strain>
    </source>
</reference>
<dbReference type="EMBL" id="LUCH01004463">
    <property type="protein sequence ID" value="KAF5398985.1"/>
    <property type="molecule type" value="Genomic_DNA"/>
</dbReference>
<dbReference type="GO" id="GO:0070012">
    <property type="term" value="F:oligopeptidase activity"/>
    <property type="evidence" value="ECO:0007669"/>
    <property type="project" value="TreeGrafter"/>
</dbReference>
<dbReference type="InterPro" id="IPR051167">
    <property type="entry name" value="Prolyl_oligopep/macrocyclase"/>
</dbReference>
<proteinExistence type="inferred from homology"/>
<comment type="caution">
    <text evidence="10">The sequence shown here is derived from an EMBL/GenBank/DDBJ whole genome shotgun (WGS) entry which is preliminary data.</text>
</comment>
<keyword evidence="6 7" id="KW-0720">Serine protease</keyword>
<comment type="catalytic activity">
    <reaction evidence="1">
        <text>Hydrolysis of Pro-|-Xaa &gt;&gt; Ala-|-Xaa in oligopeptides.</text>
        <dbReference type="EC" id="3.4.21.26"/>
    </reaction>
</comment>
<evidence type="ECO:0000256" key="5">
    <source>
        <dbReference type="ARBA" id="ARBA00022801"/>
    </source>
</evidence>
<dbReference type="PANTHER" id="PTHR42881">
    <property type="entry name" value="PROLYL ENDOPEPTIDASE"/>
    <property type="match status" value="1"/>
</dbReference>
<dbReference type="AlphaFoldDB" id="A0A8J4SMI0"/>
<protein>
    <recommendedName>
        <fullName evidence="3 7">Prolyl endopeptidase</fullName>
        <ecNumber evidence="7">3.4.21.-</ecNumber>
    </recommendedName>
</protein>
<evidence type="ECO:0000256" key="1">
    <source>
        <dbReference type="ARBA" id="ARBA00001070"/>
    </source>
</evidence>
<comment type="similarity">
    <text evidence="2 7">Belongs to the peptidase S9A family.</text>
</comment>
<dbReference type="Pfam" id="PF00326">
    <property type="entry name" value="Peptidase_S9"/>
    <property type="match status" value="1"/>
</dbReference>
<keyword evidence="5 7" id="KW-0378">Hydrolase</keyword>
<sequence length="703" mass="80393">MAKTEKTALNYPRIRRNDLIWDTYFGYSVPDPYRWLEEIHSPEFLSYCNRQMELTERFLSDCTQKSVTKSKLEDFMEYNQFTCPIRRGETYFWCEKQGQRGISILYKSQNLNDQPTVLLNPAQLDPTGKDEVVSFGISPNGKFLCYELREKAAKQSVFRFIQCDTGEHLSDILTGITMSSMAWTHDELGLFYTIYTEINEYAATHDGYVSSKRLRMKYHYLGTDQSADVRCYRWSETTPTVFAEVTHCGRYLLVTVFNARKTRNKLYYCDLQENDIKTHFQLIPIVETFDARYIYVHNSQTKFIILTDLNAPMFRLIIIDLATPTCNEWIELIPEDPEAKLEHVLYCHQSRLIINRLKVAKSVLTIHSSETGEQLGTISIPVGRIKALNLGVDISHIFLQITSFNTPSRIFEYTFEGENSNMKVFRETEVPNVDLSQYVVEQIFYESLDKTTIPMFLVHNKDFKPDGSAPCKLTAFGGFGLSNIPSFSASDLLFLRHYGGIVAVANIRGGGEHGLIWHEAGRKTFKQTSFDDLISAAECLFLNNYTNAEKLFIEGRENGALVAVVCAIRRPDLFKAVIADNPIADMVRFYKYSATARWSEEYGNPRNADHFETLIQYSPVHTTELLGLAGTQIPDFLILTDPKSSKVEPVHSFKLTACLQHEAAKPHVANTVLNWISSNQTTEVSCATAQILNDLHLFKYRLG</sequence>
<dbReference type="PANTHER" id="PTHR42881:SF2">
    <property type="entry name" value="PROLYL ENDOPEPTIDASE"/>
    <property type="match status" value="1"/>
</dbReference>
<evidence type="ECO:0000256" key="7">
    <source>
        <dbReference type="RuleBase" id="RU368024"/>
    </source>
</evidence>
<dbReference type="PRINTS" id="PR00862">
    <property type="entry name" value="PROLIGOPTASE"/>
</dbReference>
<evidence type="ECO:0000313" key="11">
    <source>
        <dbReference type="Proteomes" id="UP000748531"/>
    </source>
</evidence>
<dbReference type="OrthoDB" id="248387at2759"/>
<dbReference type="Gene3D" id="3.40.50.1820">
    <property type="entry name" value="alpha/beta hydrolase"/>
    <property type="match status" value="1"/>
</dbReference>
<dbReference type="InterPro" id="IPR023302">
    <property type="entry name" value="Pept_S9A_N"/>
</dbReference>
<dbReference type="InterPro" id="IPR002470">
    <property type="entry name" value="Peptidase_S9A"/>
</dbReference>
<feature type="domain" description="Peptidase S9A N-terminal" evidence="9">
    <location>
        <begin position="12"/>
        <end position="424"/>
    </location>
</feature>
<dbReference type="GO" id="GO:0006508">
    <property type="term" value="P:proteolysis"/>
    <property type="evidence" value="ECO:0007669"/>
    <property type="project" value="UniProtKB-KW"/>
</dbReference>
<name>A0A8J4SMI0_9TREM</name>
<gene>
    <name evidence="10" type="ORF">PHET_07840</name>
</gene>
<dbReference type="InterPro" id="IPR001375">
    <property type="entry name" value="Peptidase_S9_cat"/>
</dbReference>
<evidence type="ECO:0000313" key="10">
    <source>
        <dbReference type="EMBL" id="KAF5398985.1"/>
    </source>
</evidence>
<evidence type="ECO:0000256" key="3">
    <source>
        <dbReference type="ARBA" id="ARBA00016310"/>
    </source>
</evidence>
<keyword evidence="4 7" id="KW-0645">Protease</keyword>
<keyword evidence="11" id="KW-1185">Reference proteome</keyword>
<dbReference type="GO" id="GO:0004252">
    <property type="term" value="F:serine-type endopeptidase activity"/>
    <property type="evidence" value="ECO:0007669"/>
    <property type="project" value="UniProtKB-UniRule"/>
</dbReference>
<dbReference type="SUPFAM" id="SSF53474">
    <property type="entry name" value="alpha/beta-Hydrolases"/>
    <property type="match status" value="1"/>
</dbReference>
<evidence type="ECO:0000256" key="4">
    <source>
        <dbReference type="ARBA" id="ARBA00022670"/>
    </source>
</evidence>
<dbReference type="SUPFAM" id="SSF50993">
    <property type="entry name" value="Peptidase/esterase 'gauge' domain"/>
    <property type="match status" value="1"/>
</dbReference>
<accession>A0A8J4SMI0</accession>
<dbReference type="GO" id="GO:0005829">
    <property type="term" value="C:cytosol"/>
    <property type="evidence" value="ECO:0007669"/>
    <property type="project" value="TreeGrafter"/>
</dbReference>
<evidence type="ECO:0000256" key="2">
    <source>
        <dbReference type="ARBA" id="ARBA00005228"/>
    </source>
</evidence>
<evidence type="ECO:0000259" key="9">
    <source>
        <dbReference type="Pfam" id="PF02897"/>
    </source>
</evidence>
<dbReference type="EC" id="3.4.21.-" evidence="7"/>
<evidence type="ECO:0000256" key="6">
    <source>
        <dbReference type="ARBA" id="ARBA00022825"/>
    </source>
</evidence>
<dbReference type="InterPro" id="IPR029058">
    <property type="entry name" value="AB_hydrolase_fold"/>
</dbReference>
<feature type="domain" description="Peptidase S9 prolyl oligopeptidase catalytic" evidence="8">
    <location>
        <begin position="485"/>
        <end position="663"/>
    </location>
</feature>
<evidence type="ECO:0000259" key="8">
    <source>
        <dbReference type="Pfam" id="PF00326"/>
    </source>
</evidence>
<dbReference type="Pfam" id="PF02897">
    <property type="entry name" value="Peptidase_S9_N"/>
    <property type="match status" value="1"/>
</dbReference>